<comment type="caution">
    <text evidence="5">The sequence shown here is derived from an EMBL/GenBank/DDBJ whole genome shotgun (WGS) entry which is preliminary data.</text>
</comment>
<organism evidence="5 6">
    <name type="scientific">Seleniivibrio woodruffii</name>
    <dbReference type="NCBI Taxonomy" id="1078050"/>
    <lineage>
        <taxon>Bacteria</taxon>
        <taxon>Pseudomonadati</taxon>
        <taxon>Deferribacterota</taxon>
        <taxon>Deferribacteres</taxon>
        <taxon>Deferribacterales</taxon>
        <taxon>Geovibrionaceae</taxon>
        <taxon>Seleniivibrio</taxon>
    </lineage>
</organism>
<dbReference type="NCBIfam" id="TIGR00689">
    <property type="entry name" value="rpiB_lacA_lacB"/>
    <property type="match status" value="1"/>
</dbReference>
<feature type="binding site" evidence="4">
    <location>
        <position position="100"/>
    </location>
    <ligand>
        <name>D-ribulose 5-phosphate</name>
        <dbReference type="ChEBI" id="CHEBI:58121"/>
    </ligand>
</feature>
<feature type="active site" description="Proton donor" evidence="3">
    <location>
        <position position="99"/>
    </location>
</feature>
<dbReference type="PANTHER" id="PTHR30345">
    <property type="entry name" value="RIBOSE-5-PHOSPHATE ISOMERASE B"/>
    <property type="match status" value="1"/>
</dbReference>
<name>A0A4R1KDC7_9BACT</name>
<comment type="similarity">
    <text evidence="1">Belongs to the LacAB/RpiB family.</text>
</comment>
<feature type="binding site" evidence="4">
    <location>
        <begin position="9"/>
        <end position="10"/>
    </location>
    <ligand>
        <name>D-ribulose 5-phosphate</name>
        <dbReference type="ChEBI" id="CHEBI:58121"/>
    </ligand>
</feature>
<evidence type="ECO:0000313" key="5">
    <source>
        <dbReference type="EMBL" id="TCK62572.1"/>
    </source>
</evidence>
<dbReference type="GO" id="GO:0005975">
    <property type="term" value="P:carbohydrate metabolic process"/>
    <property type="evidence" value="ECO:0007669"/>
    <property type="project" value="InterPro"/>
</dbReference>
<sequence>MKRVALASDHGGFGLKAEVKNYLTSKGYEVVDLGTDSETSVDYPDYGAAAAHAVLENRADCAIIMCGSGIGISISANKFKGIRCALCFDTYTAKMCRMHNNANIMALGGRITTIERAADMVDLFLTTEFEGGRHQKRIDKIEELAKDSWC</sequence>
<feature type="binding site" evidence="4">
    <location>
        <begin position="67"/>
        <end position="71"/>
    </location>
    <ligand>
        <name>D-ribulose 5-phosphate</name>
        <dbReference type="ChEBI" id="CHEBI:58121"/>
    </ligand>
</feature>
<dbReference type="OrthoDB" id="1778624at2"/>
<keyword evidence="6" id="KW-1185">Reference proteome</keyword>
<dbReference type="SUPFAM" id="SSF89623">
    <property type="entry name" value="Ribose/Galactose isomerase RpiB/AlsB"/>
    <property type="match status" value="1"/>
</dbReference>
<proteinExistence type="inferred from homology"/>
<feature type="binding site" evidence="4">
    <location>
        <position position="110"/>
    </location>
    <ligand>
        <name>D-ribulose 5-phosphate</name>
        <dbReference type="ChEBI" id="CHEBI:58121"/>
    </ligand>
</feature>
<feature type="binding site" evidence="4">
    <location>
        <position position="137"/>
    </location>
    <ligand>
        <name>D-ribulose 5-phosphate</name>
        <dbReference type="ChEBI" id="CHEBI:58121"/>
    </ligand>
</feature>
<dbReference type="Proteomes" id="UP000294614">
    <property type="component" value="Unassembled WGS sequence"/>
</dbReference>
<accession>A0A4R1KDC7</accession>
<keyword evidence="2 5" id="KW-0413">Isomerase</keyword>
<dbReference type="AlphaFoldDB" id="A0A4R1KDC7"/>
<dbReference type="InterPro" id="IPR003500">
    <property type="entry name" value="RpiB_LacA_LacB"/>
</dbReference>
<feature type="active site" description="Proton acceptor" evidence="3">
    <location>
        <position position="66"/>
    </location>
</feature>
<dbReference type="GO" id="GO:0016861">
    <property type="term" value="F:intramolecular oxidoreductase activity, interconverting aldoses and ketoses"/>
    <property type="evidence" value="ECO:0007669"/>
    <property type="project" value="UniProtKB-ARBA"/>
</dbReference>
<dbReference type="InterPro" id="IPR036569">
    <property type="entry name" value="RpiB_LacA_LacB_sf"/>
</dbReference>
<dbReference type="NCBIfam" id="TIGR01120">
    <property type="entry name" value="rpiB"/>
    <property type="match status" value="1"/>
</dbReference>
<dbReference type="Gene3D" id="3.40.1400.10">
    <property type="entry name" value="Sugar-phosphate isomerase, RpiB/LacA/LacB"/>
    <property type="match status" value="1"/>
</dbReference>
<dbReference type="PANTHER" id="PTHR30345:SF0">
    <property type="entry name" value="DNA DAMAGE-REPAIR_TOLERATION PROTEIN DRT102"/>
    <property type="match status" value="1"/>
</dbReference>
<evidence type="ECO:0000256" key="2">
    <source>
        <dbReference type="ARBA" id="ARBA00023235"/>
    </source>
</evidence>
<evidence type="ECO:0000313" key="6">
    <source>
        <dbReference type="Proteomes" id="UP000294614"/>
    </source>
</evidence>
<dbReference type="RefSeq" id="WP_132872727.1">
    <property type="nucleotide sequence ID" value="NZ_JAJUHT010000004.1"/>
</dbReference>
<dbReference type="EMBL" id="SMGG01000003">
    <property type="protein sequence ID" value="TCK62572.1"/>
    <property type="molecule type" value="Genomic_DNA"/>
</dbReference>
<evidence type="ECO:0000256" key="1">
    <source>
        <dbReference type="ARBA" id="ARBA00008754"/>
    </source>
</evidence>
<gene>
    <name evidence="5" type="ORF">C8D98_1101</name>
</gene>
<feature type="binding site" evidence="4">
    <location>
        <position position="133"/>
    </location>
    <ligand>
        <name>D-ribulose 5-phosphate</name>
        <dbReference type="ChEBI" id="CHEBI:58121"/>
    </ligand>
</feature>
<dbReference type="InterPro" id="IPR004785">
    <property type="entry name" value="RpiB"/>
</dbReference>
<dbReference type="Pfam" id="PF02502">
    <property type="entry name" value="LacAB_rpiB"/>
    <property type="match status" value="1"/>
</dbReference>
<dbReference type="NCBIfam" id="NF004051">
    <property type="entry name" value="PRK05571.1"/>
    <property type="match status" value="1"/>
</dbReference>
<evidence type="ECO:0000256" key="3">
    <source>
        <dbReference type="PIRSR" id="PIRSR005384-1"/>
    </source>
</evidence>
<reference evidence="5 6" key="1">
    <citation type="submission" date="2019-03" db="EMBL/GenBank/DDBJ databases">
        <title>Genomic Encyclopedia of Type Strains, Phase IV (KMG-IV): sequencing the most valuable type-strain genomes for metagenomic binning, comparative biology and taxonomic classification.</title>
        <authorList>
            <person name="Goeker M."/>
        </authorList>
    </citation>
    <scope>NUCLEOTIDE SEQUENCE [LARGE SCALE GENOMIC DNA]</scope>
    <source>
        <strain evidence="5 6">DSM 24984</strain>
    </source>
</reference>
<protein>
    <submittedName>
        <fullName evidence="5">Ribose 5-phosphate isomerase B</fullName>
    </submittedName>
</protein>
<evidence type="ECO:0000256" key="4">
    <source>
        <dbReference type="PIRSR" id="PIRSR005384-2"/>
    </source>
</evidence>
<dbReference type="PIRSF" id="PIRSF005384">
    <property type="entry name" value="RpiB_LacA_B"/>
    <property type="match status" value="1"/>
</dbReference>